<feature type="signal peptide" evidence="1">
    <location>
        <begin position="1"/>
        <end position="24"/>
    </location>
</feature>
<dbReference type="EMBL" id="CM026432">
    <property type="protein sequence ID" value="KAG0557232.1"/>
    <property type="molecule type" value="Genomic_DNA"/>
</dbReference>
<accession>A0A8T0GJC9</accession>
<protein>
    <submittedName>
        <fullName evidence="2">Uncharacterized protein</fullName>
    </submittedName>
</protein>
<keyword evidence="3" id="KW-1185">Reference proteome</keyword>
<feature type="chain" id="PRO_5035799752" evidence="1">
    <location>
        <begin position="25"/>
        <end position="50"/>
    </location>
</feature>
<proteinExistence type="predicted"/>
<comment type="caution">
    <text evidence="2">The sequence shown here is derived from an EMBL/GenBank/DDBJ whole genome shotgun (WGS) entry which is preliminary data.</text>
</comment>
<evidence type="ECO:0000313" key="3">
    <source>
        <dbReference type="Proteomes" id="UP000822688"/>
    </source>
</evidence>
<organism evidence="2 3">
    <name type="scientific">Ceratodon purpureus</name>
    <name type="common">Fire moss</name>
    <name type="synonym">Dicranum purpureum</name>
    <dbReference type="NCBI Taxonomy" id="3225"/>
    <lineage>
        <taxon>Eukaryota</taxon>
        <taxon>Viridiplantae</taxon>
        <taxon>Streptophyta</taxon>
        <taxon>Embryophyta</taxon>
        <taxon>Bryophyta</taxon>
        <taxon>Bryophytina</taxon>
        <taxon>Bryopsida</taxon>
        <taxon>Dicranidae</taxon>
        <taxon>Pseudoditrichales</taxon>
        <taxon>Ditrichaceae</taxon>
        <taxon>Ceratodon</taxon>
    </lineage>
</organism>
<keyword evidence="1" id="KW-0732">Signal</keyword>
<name>A0A8T0GJC9_CERPU</name>
<dbReference type="Proteomes" id="UP000822688">
    <property type="component" value="Chromosome 11"/>
</dbReference>
<gene>
    <name evidence="2" type="ORF">KC19_11G112200</name>
</gene>
<dbReference type="AlphaFoldDB" id="A0A8T0GJC9"/>
<evidence type="ECO:0000256" key="1">
    <source>
        <dbReference type="SAM" id="SignalP"/>
    </source>
</evidence>
<reference evidence="2 3" key="1">
    <citation type="submission" date="2020-06" db="EMBL/GenBank/DDBJ databases">
        <title>WGS assembly of Ceratodon purpureus strain R40.</title>
        <authorList>
            <person name="Carey S.B."/>
            <person name="Jenkins J."/>
            <person name="Shu S."/>
            <person name="Lovell J.T."/>
            <person name="Sreedasyam A."/>
            <person name="Maumus F."/>
            <person name="Tiley G.P."/>
            <person name="Fernandez-Pozo N."/>
            <person name="Barry K."/>
            <person name="Chen C."/>
            <person name="Wang M."/>
            <person name="Lipzen A."/>
            <person name="Daum C."/>
            <person name="Saski C.A."/>
            <person name="Payton A.C."/>
            <person name="Mcbreen J.C."/>
            <person name="Conrad R.E."/>
            <person name="Kollar L.M."/>
            <person name="Olsson S."/>
            <person name="Huttunen S."/>
            <person name="Landis J.B."/>
            <person name="Wickett N.J."/>
            <person name="Johnson M.G."/>
            <person name="Rensing S.A."/>
            <person name="Grimwood J."/>
            <person name="Schmutz J."/>
            <person name="Mcdaniel S.F."/>
        </authorList>
    </citation>
    <scope>NUCLEOTIDE SEQUENCE [LARGE SCALE GENOMIC DNA]</scope>
    <source>
        <strain evidence="2 3">R40</strain>
    </source>
</reference>
<evidence type="ECO:0000313" key="2">
    <source>
        <dbReference type="EMBL" id="KAG0557232.1"/>
    </source>
</evidence>
<sequence length="50" mass="5829">MSGLQSATTVQFLLSFLRCSFLCALPRRYREVLQLVVLGRIKLRFMPRVN</sequence>